<evidence type="ECO:0000313" key="2">
    <source>
        <dbReference type="EMBL" id="MFF4219373.1"/>
    </source>
</evidence>
<feature type="domain" description="Tc1-like transposase DDE" evidence="1">
    <location>
        <begin position="20"/>
        <end position="183"/>
    </location>
</feature>
<reference evidence="2 3" key="1">
    <citation type="submission" date="2024-10" db="EMBL/GenBank/DDBJ databases">
        <title>The Natural Products Discovery Center: Release of the First 8490 Sequenced Strains for Exploring Actinobacteria Biosynthetic Diversity.</title>
        <authorList>
            <person name="Kalkreuter E."/>
            <person name="Kautsar S.A."/>
            <person name="Yang D."/>
            <person name="Bader C.D."/>
            <person name="Teijaro C.N."/>
            <person name="Fluegel L."/>
            <person name="Davis C.M."/>
            <person name="Simpson J.R."/>
            <person name="Lauterbach L."/>
            <person name="Steele A.D."/>
            <person name="Gui C."/>
            <person name="Meng S."/>
            <person name="Li G."/>
            <person name="Viehrig K."/>
            <person name="Ye F."/>
            <person name="Su P."/>
            <person name="Kiefer A.F."/>
            <person name="Nichols A."/>
            <person name="Cepeda A.J."/>
            <person name="Yan W."/>
            <person name="Fan B."/>
            <person name="Jiang Y."/>
            <person name="Adhikari A."/>
            <person name="Zheng C.-J."/>
            <person name="Schuster L."/>
            <person name="Cowan T.M."/>
            <person name="Smanski M.J."/>
            <person name="Chevrette M.G."/>
            <person name="De Carvalho L.P.S."/>
            <person name="Shen B."/>
        </authorList>
    </citation>
    <scope>NUCLEOTIDE SEQUENCE [LARGE SCALE GENOMIC DNA]</scope>
    <source>
        <strain evidence="2 3">NPDC001650</strain>
    </source>
</reference>
<protein>
    <submittedName>
        <fullName evidence="2">Transposase</fullName>
    </submittedName>
</protein>
<gene>
    <name evidence="2" type="ORF">ACFYZM_24260</name>
</gene>
<dbReference type="Pfam" id="PF13358">
    <property type="entry name" value="DDE_3"/>
    <property type="match status" value="1"/>
</dbReference>
<proteinExistence type="predicted"/>
<dbReference type="Proteomes" id="UP001602123">
    <property type="component" value="Unassembled WGS sequence"/>
</dbReference>
<dbReference type="EMBL" id="JBIAUT010000010">
    <property type="protein sequence ID" value="MFF4219373.1"/>
    <property type="molecule type" value="Genomic_DNA"/>
</dbReference>
<evidence type="ECO:0000259" key="1">
    <source>
        <dbReference type="Pfam" id="PF13358"/>
    </source>
</evidence>
<dbReference type="InterPro" id="IPR038717">
    <property type="entry name" value="Tc1-like_DDE_dom"/>
</dbReference>
<comment type="caution">
    <text evidence="2">The sequence shown here is derived from an EMBL/GenBank/DDBJ whole genome shotgun (WGS) entry which is preliminary data.</text>
</comment>
<sequence>MGTTGGSAAVRLRSEVGIEDLYYLDECGFSPTLPTGYTWARTGTRVVVNCEDTKNRRVNVLGALNDTGPEPELLWTTVEHRIDAATVLDFVCNHIARLPGGADRLSTSPAGFKRSRPCTIVLDNASIHPADAFKGRREELAAIGVHLFCLPSRSPELNRIERIWRSVKYQDMPVRAYTTTKELHTAVDRALNGRAAAMTPATAQILKIA</sequence>
<name>A0ABW6U5V8_9ACTN</name>
<accession>A0ABW6U5V8</accession>
<dbReference type="RefSeq" id="WP_388630816.1">
    <property type="nucleotide sequence ID" value="NZ_JBIAUT010000010.1"/>
</dbReference>
<dbReference type="InterPro" id="IPR036397">
    <property type="entry name" value="RNaseH_sf"/>
</dbReference>
<dbReference type="Gene3D" id="3.30.420.10">
    <property type="entry name" value="Ribonuclease H-like superfamily/Ribonuclease H"/>
    <property type="match status" value="1"/>
</dbReference>
<evidence type="ECO:0000313" key="3">
    <source>
        <dbReference type="Proteomes" id="UP001602123"/>
    </source>
</evidence>
<organism evidence="2 3">
    <name type="scientific">Streptomyces nondiastaticus</name>
    <dbReference type="NCBI Taxonomy" id="3154512"/>
    <lineage>
        <taxon>Bacteria</taxon>
        <taxon>Bacillati</taxon>
        <taxon>Actinomycetota</taxon>
        <taxon>Actinomycetes</taxon>
        <taxon>Kitasatosporales</taxon>
        <taxon>Streptomycetaceae</taxon>
        <taxon>Streptomyces</taxon>
    </lineage>
</organism>
<keyword evidence="3" id="KW-1185">Reference proteome</keyword>